<organism evidence="2 3">
    <name type="scientific">Fusarium napiforme</name>
    <dbReference type="NCBI Taxonomy" id="42672"/>
    <lineage>
        <taxon>Eukaryota</taxon>
        <taxon>Fungi</taxon>
        <taxon>Dikarya</taxon>
        <taxon>Ascomycota</taxon>
        <taxon>Pezizomycotina</taxon>
        <taxon>Sordariomycetes</taxon>
        <taxon>Hypocreomycetidae</taxon>
        <taxon>Hypocreales</taxon>
        <taxon>Nectriaceae</taxon>
        <taxon>Fusarium</taxon>
        <taxon>Fusarium fujikuroi species complex</taxon>
    </lineage>
</organism>
<evidence type="ECO:0000313" key="2">
    <source>
        <dbReference type="EMBL" id="KAF5530369.1"/>
    </source>
</evidence>
<sequence length="90" mass="9960">MAPPTTQEDTDYWGKPKPDNLTKGWNVSKSGGATTAWPEPDPLISGWQLLSNMHKRRRSRAAKPNGNRTLGRKEPVYGGLSLLTSVLAWD</sequence>
<dbReference type="EMBL" id="JAAOAO010000888">
    <property type="protein sequence ID" value="KAF5530369.1"/>
    <property type="molecule type" value="Genomic_DNA"/>
</dbReference>
<accession>A0A8H5I6A2</accession>
<reference evidence="2 3" key="1">
    <citation type="submission" date="2020-05" db="EMBL/GenBank/DDBJ databases">
        <title>Identification and distribution of gene clusters putatively required for synthesis of sphingolipid metabolism inhibitors in phylogenetically diverse species of the filamentous fungus Fusarium.</title>
        <authorList>
            <person name="Kim H.-S."/>
            <person name="Busman M."/>
            <person name="Brown D.W."/>
            <person name="Divon H."/>
            <person name="Uhlig S."/>
            <person name="Proctor R.H."/>
        </authorList>
    </citation>
    <scope>NUCLEOTIDE SEQUENCE [LARGE SCALE GENOMIC DNA]</scope>
    <source>
        <strain evidence="2 3">NRRL 25196</strain>
    </source>
</reference>
<proteinExistence type="predicted"/>
<protein>
    <submittedName>
        <fullName evidence="2">Uncharacterized protein</fullName>
    </submittedName>
</protein>
<gene>
    <name evidence="2" type="ORF">FNAPI_13581</name>
</gene>
<evidence type="ECO:0000313" key="3">
    <source>
        <dbReference type="Proteomes" id="UP000574317"/>
    </source>
</evidence>
<name>A0A8H5I6A2_9HYPO</name>
<feature type="region of interest" description="Disordered" evidence="1">
    <location>
        <begin position="1"/>
        <end position="23"/>
    </location>
</feature>
<comment type="caution">
    <text evidence="2">The sequence shown here is derived from an EMBL/GenBank/DDBJ whole genome shotgun (WGS) entry which is preliminary data.</text>
</comment>
<keyword evidence="3" id="KW-1185">Reference proteome</keyword>
<dbReference type="Proteomes" id="UP000574317">
    <property type="component" value="Unassembled WGS sequence"/>
</dbReference>
<dbReference type="AlphaFoldDB" id="A0A8H5I6A2"/>
<evidence type="ECO:0000256" key="1">
    <source>
        <dbReference type="SAM" id="MobiDB-lite"/>
    </source>
</evidence>